<dbReference type="InterPro" id="IPR043128">
    <property type="entry name" value="Rev_trsase/Diguanyl_cyclase"/>
</dbReference>
<feature type="region of interest" description="Disordered" evidence="2">
    <location>
        <begin position="68"/>
        <end position="145"/>
    </location>
</feature>
<dbReference type="Pfam" id="PF08284">
    <property type="entry name" value="RVP_2"/>
    <property type="match status" value="1"/>
</dbReference>
<keyword evidence="1" id="KW-0479">Metal-binding</keyword>
<dbReference type="PROSITE" id="PS50878">
    <property type="entry name" value="RT_POL"/>
    <property type="match status" value="1"/>
</dbReference>
<sequence>LPEETSTDFIKRFLRLAGFLGAKVGTQEEQAKHFKLGLNDYILDMILNTEFTDVAQVANAARNVEIFRDRPKNEGNNKRDRDGHRIRPSDTPAQGSNQRAYDRRDSDRYGNGGIYSNKDMYRNNGGRSDRQGSDKHGNGSDKRGKACHRATGACFECGEVRHLAKDCKKGSTTSKGNKNNKPQAASGRVFALITEQAANAPGTILGTLYMYDHGVFVLFDTGLTHSVVSIAFSKHLKVPSIPLDNALSLSTPMLNSVIISHEFRNCPLRVGDDIRFANLLPLKMSDFDIILGMDWLTEHGATIDCHSKRVIFGDLNNPEFIYHGSRPGLPHEREVEFTIELIPGAQPISKDSELNHITVRNRYPLPRIDALFDQLQGAKFFSKIDLRSCYHQLRVKERDVSKTTFRTRYGHYEFLVMPFGLTNAPAVFIDLMNRVFHEYLDKFVIVFIDDILVYSKTKEEHEDHLRIVLEILRQKKLYAKFSKCDFWLGKVAFLGHIVSADGITMDPAKVEAITKWPRPTTVTEVRSFLGLAGYYRRFVEGFSLPALSLTKLMRKGEKFVWNEERKKSFKELKRRLVSSPVLTLPSGTGGYQIYSDA</sequence>
<feature type="domain" description="CCHC-type" evidence="3">
    <location>
        <begin position="154"/>
        <end position="169"/>
    </location>
</feature>
<dbReference type="InterPro" id="IPR021109">
    <property type="entry name" value="Peptidase_aspartic_dom_sf"/>
</dbReference>
<dbReference type="PANTHER" id="PTHR24559">
    <property type="entry name" value="TRANSPOSON TY3-I GAG-POL POLYPROTEIN"/>
    <property type="match status" value="1"/>
</dbReference>
<dbReference type="FunFam" id="3.30.70.270:FF:000020">
    <property type="entry name" value="Transposon Tf2-6 polyprotein-like Protein"/>
    <property type="match status" value="1"/>
</dbReference>
<keyword evidence="5" id="KW-0695">RNA-directed DNA polymerase</keyword>
<dbReference type="InterPro" id="IPR001878">
    <property type="entry name" value="Znf_CCHC"/>
</dbReference>
<dbReference type="GO" id="GO:0003964">
    <property type="term" value="F:RNA-directed DNA polymerase activity"/>
    <property type="evidence" value="ECO:0007669"/>
    <property type="project" value="UniProtKB-KW"/>
</dbReference>
<name>A0A699L129_TANCI</name>
<feature type="compositionally biased region" description="Basic and acidic residues" evidence="2">
    <location>
        <begin position="127"/>
        <end position="144"/>
    </location>
</feature>
<evidence type="ECO:0000259" key="3">
    <source>
        <dbReference type="PROSITE" id="PS50158"/>
    </source>
</evidence>
<evidence type="ECO:0000256" key="1">
    <source>
        <dbReference type="PROSITE-ProRule" id="PRU00047"/>
    </source>
</evidence>
<organism evidence="5">
    <name type="scientific">Tanacetum cinerariifolium</name>
    <name type="common">Dalmatian daisy</name>
    <name type="synonym">Chrysanthemum cinerariifolium</name>
    <dbReference type="NCBI Taxonomy" id="118510"/>
    <lineage>
        <taxon>Eukaryota</taxon>
        <taxon>Viridiplantae</taxon>
        <taxon>Streptophyta</taxon>
        <taxon>Embryophyta</taxon>
        <taxon>Tracheophyta</taxon>
        <taxon>Spermatophyta</taxon>
        <taxon>Magnoliopsida</taxon>
        <taxon>eudicotyledons</taxon>
        <taxon>Gunneridae</taxon>
        <taxon>Pentapetalae</taxon>
        <taxon>asterids</taxon>
        <taxon>campanulids</taxon>
        <taxon>Asterales</taxon>
        <taxon>Asteraceae</taxon>
        <taxon>Asteroideae</taxon>
        <taxon>Anthemideae</taxon>
        <taxon>Anthemidinae</taxon>
        <taxon>Tanacetum</taxon>
    </lineage>
</organism>
<dbReference type="InterPro" id="IPR053134">
    <property type="entry name" value="RNA-dir_DNA_polymerase"/>
</dbReference>
<dbReference type="SUPFAM" id="SSF50630">
    <property type="entry name" value="Acid proteases"/>
    <property type="match status" value="1"/>
</dbReference>
<keyword evidence="5" id="KW-0808">Transferase</keyword>
<proteinExistence type="predicted"/>
<evidence type="ECO:0000313" key="5">
    <source>
        <dbReference type="EMBL" id="GFB12067.1"/>
    </source>
</evidence>
<comment type="caution">
    <text evidence="5">The sequence shown here is derived from an EMBL/GenBank/DDBJ whole genome shotgun (WGS) entry which is preliminary data.</text>
</comment>
<feature type="non-terminal residue" evidence="5">
    <location>
        <position position="1"/>
    </location>
</feature>
<dbReference type="PROSITE" id="PS50158">
    <property type="entry name" value="ZF_CCHC"/>
    <property type="match status" value="1"/>
</dbReference>
<feature type="non-terminal residue" evidence="5">
    <location>
        <position position="597"/>
    </location>
</feature>
<dbReference type="InterPro" id="IPR043502">
    <property type="entry name" value="DNA/RNA_pol_sf"/>
</dbReference>
<dbReference type="CDD" id="cd00303">
    <property type="entry name" value="retropepsin_like"/>
    <property type="match status" value="1"/>
</dbReference>
<evidence type="ECO:0000259" key="4">
    <source>
        <dbReference type="PROSITE" id="PS50878"/>
    </source>
</evidence>
<protein>
    <submittedName>
        <fullName evidence="5">Putative reverse transcriptase domain-containing protein</fullName>
    </submittedName>
</protein>
<keyword evidence="1" id="KW-0862">Zinc</keyword>
<feature type="domain" description="Reverse transcriptase" evidence="4">
    <location>
        <begin position="319"/>
        <end position="498"/>
    </location>
</feature>
<dbReference type="GO" id="GO:0008270">
    <property type="term" value="F:zinc ion binding"/>
    <property type="evidence" value="ECO:0007669"/>
    <property type="project" value="UniProtKB-KW"/>
</dbReference>
<keyword evidence="5" id="KW-0548">Nucleotidyltransferase</keyword>
<dbReference type="InterPro" id="IPR000477">
    <property type="entry name" value="RT_dom"/>
</dbReference>
<dbReference type="EMBL" id="BKCJ010556492">
    <property type="protein sequence ID" value="GFB12067.1"/>
    <property type="molecule type" value="Genomic_DNA"/>
</dbReference>
<dbReference type="GO" id="GO:0003676">
    <property type="term" value="F:nucleic acid binding"/>
    <property type="evidence" value="ECO:0007669"/>
    <property type="project" value="InterPro"/>
</dbReference>
<keyword evidence="1" id="KW-0863">Zinc-finger</keyword>
<feature type="compositionally biased region" description="Basic and acidic residues" evidence="2">
    <location>
        <begin position="68"/>
        <end position="88"/>
    </location>
</feature>
<dbReference type="PANTHER" id="PTHR24559:SF444">
    <property type="entry name" value="REVERSE TRANSCRIPTASE DOMAIN-CONTAINING PROTEIN"/>
    <property type="match status" value="1"/>
</dbReference>
<dbReference type="Gene3D" id="2.40.70.10">
    <property type="entry name" value="Acid Proteases"/>
    <property type="match status" value="1"/>
</dbReference>
<dbReference type="CDD" id="cd01647">
    <property type="entry name" value="RT_LTR"/>
    <property type="match status" value="1"/>
</dbReference>
<dbReference type="AlphaFoldDB" id="A0A699L129"/>
<dbReference type="SUPFAM" id="SSF56672">
    <property type="entry name" value="DNA/RNA polymerases"/>
    <property type="match status" value="1"/>
</dbReference>
<dbReference type="SMART" id="SM00343">
    <property type="entry name" value="ZnF_C2HC"/>
    <property type="match status" value="1"/>
</dbReference>
<dbReference type="Gene3D" id="3.30.70.270">
    <property type="match status" value="2"/>
</dbReference>
<dbReference type="Gene3D" id="3.10.10.10">
    <property type="entry name" value="HIV Type 1 Reverse Transcriptase, subunit A, domain 1"/>
    <property type="match status" value="1"/>
</dbReference>
<gene>
    <name evidence="5" type="ORF">Tci_684038</name>
</gene>
<accession>A0A699L129</accession>
<reference evidence="5" key="1">
    <citation type="journal article" date="2019" name="Sci. Rep.">
        <title>Draft genome of Tanacetum cinerariifolium, the natural source of mosquito coil.</title>
        <authorList>
            <person name="Yamashiro T."/>
            <person name="Shiraishi A."/>
            <person name="Satake H."/>
            <person name="Nakayama K."/>
        </authorList>
    </citation>
    <scope>NUCLEOTIDE SEQUENCE</scope>
</reference>
<dbReference type="Pfam" id="PF00078">
    <property type="entry name" value="RVT_1"/>
    <property type="match status" value="1"/>
</dbReference>
<evidence type="ECO:0000256" key="2">
    <source>
        <dbReference type="SAM" id="MobiDB-lite"/>
    </source>
</evidence>